<feature type="binding site" evidence="8">
    <location>
        <position position="130"/>
    </location>
    <ligand>
        <name>L-histidine</name>
        <dbReference type="ChEBI" id="CHEBI:57595"/>
    </ligand>
</feature>
<dbReference type="GO" id="GO:0005524">
    <property type="term" value="F:ATP binding"/>
    <property type="evidence" value="ECO:0007669"/>
    <property type="project" value="UniProtKB-UniRule"/>
</dbReference>
<dbReference type="OrthoDB" id="9800814at2"/>
<dbReference type="InterPro" id="IPR004516">
    <property type="entry name" value="HisRS/HisZ"/>
</dbReference>
<evidence type="ECO:0000256" key="7">
    <source>
        <dbReference type="HAMAP-Rule" id="MF_00127"/>
    </source>
</evidence>
<dbReference type="EC" id="6.1.1.21" evidence="7"/>
<dbReference type="PANTHER" id="PTHR43707:SF1">
    <property type="entry name" value="HISTIDINE--TRNA LIGASE, MITOCHONDRIAL-RELATED"/>
    <property type="match status" value="1"/>
</dbReference>
<dbReference type="HOGENOM" id="CLU_025113_1_1_14"/>
<comment type="subunit">
    <text evidence="7">Homodimer.</text>
</comment>
<dbReference type="CDD" id="cd00773">
    <property type="entry name" value="HisRS-like_core"/>
    <property type="match status" value="1"/>
</dbReference>
<feature type="binding site" evidence="8">
    <location>
        <position position="134"/>
    </location>
    <ligand>
        <name>L-histidine</name>
        <dbReference type="ChEBI" id="CHEBI:57595"/>
    </ligand>
</feature>
<evidence type="ECO:0000256" key="4">
    <source>
        <dbReference type="ARBA" id="ARBA00022840"/>
    </source>
</evidence>
<feature type="domain" description="Aminoacyl-transfer RNA synthetases class-II family profile" evidence="9">
    <location>
        <begin position="25"/>
        <end position="340"/>
    </location>
</feature>
<dbReference type="PANTHER" id="PTHR43707">
    <property type="entry name" value="HISTIDYL-TRNA SYNTHETASE"/>
    <property type="match status" value="1"/>
</dbReference>
<dbReference type="GO" id="GO:0004821">
    <property type="term" value="F:histidine-tRNA ligase activity"/>
    <property type="evidence" value="ECO:0007669"/>
    <property type="project" value="UniProtKB-UniRule"/>
</dbReference>
<name>W8GT11_9MOLU</name>
<dbReference type="InterPro" id="IPR045864">
    <property type="entry name" value="aa-tRNA-synth_II/BPL/LPL"/>
</dbReference>
<dbReference type="InterPro" id="IPR015807">
    <property type="entry name" value="His-tRNA-ligase"/>
</dbReference>
<evidence type="ECO:0000313" key="11">
    <source>
        <dbReference type="Proteomes" id="UP000019450"/>
    </source>
</evidence>
<feature type="binding site" evidence="8">
    <location>
        <begin position="84"/>
        <end position="86"/>
    </location>
    <ligand>
        <name>L-histidine</name>
        <dbReference type="ChEBI" id="CHEBI:57595"/>
    </ligand>
</feature>
<dbReference type="InterPro" id="IPR041715">
    <property type="entry name" value="HisRS-like_core"/>
</dbReference>
<keyword evidence="3 7" id="KW-0547">Nucleotide-binding</keyword>
<dbReference type="eggNOG" id="COG0124">
    <property type="taxonomic scope" value="Bacteria"/>
</dbReference>
<dbReference type="Pfam" id="PF03129">
    <property type="entry name" value="HGTP_anticodon"/>
    <property type="match status" value="1"/>
</dbReference>
<dbReference type="PIRSF" id="PIRSF001549">
    <property type="entry name" value="His-tRNA_synth"/>
    <property type="match status" value="1"/>
</dbReference>
<dbReference type="Gene3D" id="3.40.50.800">
    <property type="entry name" value="Anticodon-binding domain"/>
    <property type="match status" value="1"/>
</dbReference>
<proteinExistence type="inferred from homology"/>
<evidence type="ECO:0000256" key="3">
    <source>
        <dbReference type="ARBA" id="ARBA00022741"/>
    </source>
</evidence>
<keyword evidence="4 7" id="KW-0067">ATP-binding</keyword>
<evidence type="ECO:0000256" key="6">
    <source>
        <dbReference type="ARBA" id="ARBA00047639"/>
    </source>
</evidence>
<keyword evidence="11" id="KW-1185">Reference proteome</keyword>
<feature type="binding site" evidence="8">
    <location>
        <position position="116"/>
    </location>
    <ligand>
        <name>L-histidine</name>
        <dbReference type="ChEBI" id="CHEBI:57595"/>
    </ligand>
</feature>
<keyword evidence="7" id="KW-0648">Protein biosynthesis</keyword>
<dbReference type="InterPro" id="IPR004154">
    <property type="entry name" value="Anticodon-bd"/>
</dbReference>
<keyword evidence="2 7" id="KW-0963">Cytoplasm</keyword>
<dbReference type="RefSeq" id="WP_038462447.1">
    <property type="nucleotide sequence ID" value="NZ_CP006932.1"/>
</dbReference>
<dbReference type="SUPFAM" id="SSF55681">
    <property type="entry name" value="Class II aaRS and biotin synthetases"/>
    <property type="match status" value="1"/>
</dbReference>
<feature type="binding site" evidence="8">
    <location>
        <position position="261"/>
    </location>
    <ligand>
        <name>L-histidine</name>
        <dbReference type="ChEBI" id="CHEBI:57595"/>
    </ligand>
</feature>
<reference evidence="10 11" key="1">
    <citation type="journal article" date="2014" name="Genome Biol. Evol.">
        <title>Phylogenomics of "Candidatus Hepatoplasma crinochetorum," a Lineage of Mollicutes Associated with Noninsect Arthropods.</title>
        <authorList>
            <person name="Leclercq S."/>
            <person name="Dittmer J."/>
            <person name="Bouchon D."/>
            <person name="Cordaux R."/>
        </authorList>
    </citation>
    <scope>NUCLEOTIDE SEQUENCE [LARGE SCALE GENOMIC DNA]</scope>
    <source>
        <strain evidence="10 11">Av</strain>
    </source>
</reference>
<dbReference type="PATRIC" id="fig|1427984.3.peg.441"/>
<keyword evidence="5 7" id="KW-0030">Aminoacyl-tRNA synthetase</keyword>
<organism evidence="10 11">
    <name type="scientific">Candidatus Hepatoplasma crinochetorum Av</name>
    <dbReference type="NCBI Taxonomy" id="1427984"/>
    <lineage>
        <taxon>Bacteria</taxon>
        <taxon>Bacillati</taxon>
        <taxon>Mycoplasmatota</taxon>
        <taxon>Mollicutes</taxon>
        <taxon>Candidatus Hepatoplasmataceae</taxon>
        <taxon>Candidatus Hepatoplasma</taxon>
    </lineage>
</organism>
<feature type="binding site" evidence="8">
    <location>
        <begin position="265"/>
        <end position="266"/>
    </location>
    <ligand>
        <name>L-histidine</name>
        <dbReference type="ChEBI" id="CHEBI:57595"/>
    </ligand>
</feature>
<keyword evidence="7 10" id="KW-0436">Ligase</keyword>
<dbReference type="GO" id="GO:0006427">
    <property type="term" value="P:histidyl-tRNA aminoacylation"/>
    <property type="evidence" value="ECO:0007669"/>
    <property type="project" value="UniProtKB-UniRule"/>
</dbReference>
<evidence type="ECO:0000313" key="10">
    <source>
        <dbReference type="EMBL" id="AHK22560.1"/>
    </source>
</evidence>
<dbReference type="PROSITE" id="PS50862">
    <property type="entry name" value="AA_TRNA_LIGASE_II"/>
    <property type="match status" value="1"/>
</dbReference>
<dbReference type="EMBL" id="CP006932">
    <property type="protein sequence ID" value="AHK22560.1"/>
    <property type="molecule type" value="Genomic_DNA"/>
</dbReference>
<dbReference type="Proteomes" id="UP000019450">
    <property type="component" value="Chromosome"/>
</dbReference>
<evidence type="ECO:0000256" key="2">
    <source>
        <dbReference type="ARBA" id="ARBA00022490"/>
    </source>
</evidence>
<evidence type="ECO:0000256" key="8">
    <source>
        <dbReference type="PIRSR" id="PIRSR001549-1"/>
    </source>
</evidence>
<evidence type="ECO:0000259" key="9">
    <source>
        <dbReference type="PROSITE" id="PS50862"/>
    </source>
</evidence>
<dbReference type="NCBIfam" id="TIGR00442">
    <property type="entry name" value="hisS"/>
    <property type="match status" value="1"/>
</dbReference>
<comment type="subcellular location">
    <subcellularLocation>
        <location evidence="7">Cytoplasm</location>
    </subcellularLocation>
</comment>
<dbReference type="KEGG" id="hcr:X271_00455"/>
<dbReference type="HAMAP" id="MF_00127">
    <property type="entry name" value="His_tRNA_synth"/>
    <property type="match status" value="1"/>
</dbReference>
<dbReference type="InterPro" id="IPR036621">
    <property type="entry name" value="Anticodon-bd_dom_sf"/>
</dbReference>
<dbReference type="Gene3D" id="3.30.930.10">
    <property type="entry name" value="Bira Bifunctional Protein, Domain 2"/>
    <property type="match status" value="1"/>
</dbReference>
<comment type="similarity">
    <text evidence="1 7">Belongs to the class-II aminoacyl-tRNA synthetase family.</text>
</comment>
<dbReference type="AlphaFoldDB" id="W8GT11"/>
<comment type="catalytic activity">
    <reaction evidence="6 7">
        <text>tRNA(His) + L-histidine + ATP = L-histidyl-tRNA(His) + AMP + diphosphate + H(+)</text>
        <dbReference type="Rhea" id="RHEA:17313"/>
        <dbReference type="Rhea" id="RHEA-COMP:9665"/>
        <dbReference type="Rhea" id="RHEA-COMP:9689"/>
        <dbReference type="ChEBI" id="CHEBI:15378"/>
        <dbReference type="ChEBI" id="CHEBI:30616"/>
        <dbReference type="ChEBI" id="CHEBI:33019"/>
        <dbReference type="ChEBI" id="CHEBI:57595"/>
        <dbReference type="ChEBI" id="CHEBI:78442"/>
        <dbReference type="ChEBI" id="CHEBI:78527"/>
        <dbReference type="ChEBI" id="CHEBI:456215"/>
        <dbReference type="EC" id="6.1.1.21"/>
    </reaction>
</comment>
<gene>
    <name evidence="7 10" type="primary">hisS</name>
    <name evidence="10" type="ORF">X271_00455</name>
</gene>
<dbReference type="STRING" id="1427984.X271_00455"/>
<dbReference type="SUPFAM" id="SSF52954">
    <property type="entry name" value="Class II aaRS ABD-related"/>
    <property type="match status" value="1"/>
</dbReference>
<dbReference type="Pfam" id="PF13393">
    <property type="entry name" value="tRNA-synt_His"/>
    <property type="match status" value="1"/>
</dbReference>
<dbReference type="InterPro" id="IPR006195">
    <property type="entry name" value="aa-tRNA-synth_II"/>
</dbReference>
<accession>W8GT11</accession>
<dbReference type="GO" id="GO:0005737">
    <property type="term" value="C:cytoplasm"/>
    <property type="evidence" value="ECO:0007669"/>
    <property type="project" value="UniProtKB-SubCell"/>
</dbReference>
<evidence type="ECO:0000256" key="1">
    <source>
        <dbReference type="ARBA" id="ARBA00008226"/>
    </source>
</evidence>
<evidence type="ECO:0000256" key="5">
    <source>
        <dbReference type="ARBA" id="ARBA00023146"/>
    </source>
</evidence>
<protein>
    <recommendedName>
        <fullName evidence="7">Histidine--tRNA ligase</fullName>
        <ecNumber evidence="7">6.1.1.21</ecNumber>
    </recommendedName>
    <alternativeName>
        <fullName evidence="7">Histidyl-tRNA synthetase</fullName>
        <shortName evidence="7">HisRS</shortName>
    </alternativeName>
</protein>
<sequence>MNKIVYQKIKGTRDYYFEEALKLEFVNNKLREIAKNYYFKPIKLPTLEYQSLFQKTVGNDTDIVNKEMYQISDRKNRKIVLKPEGTASTMRLILENKLLENKQNDLRFFYFENMFRYERPQKGRQREFLQFGVEFINSSSIYSDYEILDLAITILEKFKIKNYHLEINSIGSLQTRKNYIKDLKNYLQTKKAELSNDSKIRFENNVLRILDTKDQNDLLLLKDAPKIIDYLKKEEKDDLNLIIKFLEEKKINYKINPFLVRGLDYYNNLVFEFVGDKNNILGAQATIIGGGRYDSLLNNLDHTKDAKAIGFALGIERLMLIANDYIEKNYSKELYYVILPISEEYYEKGYKLGQYLRNKNKNVYINYNKQKFNKKLLWSIKNNFDFAIIVGNEIKNNKIILKDIKSKKEKEISIDKI</sequence>